<protein>
    <submittedName>
        <fullName evidence="1">(rape) hypothetical protein</fullName>
    </submittedName>
</protein>
<gene>
    <name evidence="1" type="ORF">DARMORV10_C02P42830.1</name>
</gene>
<dbReference type="EMBL" id="HG994366">
    <property type="protein sequence ID" value="CAF1918152.1"/>
    <property type="molecule type" value="Genomic_DNA"/>
</dbReference>
<dbReference type="Proteomes" id="UP001295469">
    <property type="component" value="Chromosome C02"/>
</dbReference>
<sequence>MIGLAAPAQCLFTLRRLIGVLTEPPRSSIRSLAIKGGMNPYWKVGPWQRHRNWNSSLRFQRRETPPPNCRWRWDVESHHVPTAGFTPPLDPSVRLNLRRAGLENRGPNLFSPTDAPLLC</sequence>
<accession>A0A816KC88</accession>
<dbReference type="AlphaFoldDB" id="A0A816KC88"/>
<evidence type="ECO:0000313" key="1">
    <source>
        <dbReference type="EMBL" id="CAF1918152.1"/>
    </source>
</evidence>
<proteinExistence type="predicted"/>
<name>A0A816KC88_BRANA</name>
<organism evidence="1">
    <name type="scientific">Brassica napus</name>
    <name type="common">Rape</name>
    <dbReference type="NCBI Taxonomy" id="3708"/>
    <lineage>
        <taxon>Eukaryota</taxon>
        <taxon>Viridiplantae</taxon>
        <taxon>Streptophyta</taxon>
        <taxon>Embryophyta</taxon>
        <taxon>Tracheophyta</taxon>
        <taxon>Spermatophyta</taxon>
        <taxon>Magnoliopsida</taxon>
        <taxon>eudicotyledons</taxon>
        <taxon>Gunneridae</taxon>
        <taxon>Pentapetalae</taxon>
        <taxon>rosids</taxon>
        <taxon>malvids</taxon>
        <taxon>Brassicales</taxon>
        <taxon>Brassicaceae</taxon>
        <taxon>Brassiceae</taxon>
        <taxon>Brassica</taxon>
    </lineage>
</organism>
<reference evidence="1" key="1">
    <citation type="submission" date="2021-01" db="EMBL/GenBank/DDBJ databases">
        <authorList>
            <consortium name="Genoscope - CEA"/>
            <person name="William W."/>
        </authorList>
    </citation>
    <scope>NUCLEOTIDE SEQUENCE</scope>
</reference>